<dbReference type="AlphaFoldDB" id="A0A9Q3J3I4"/>
<gene>
    <name evidence="1" type="ORF">O181_094477</name>
</gene>
<proteinExistence type="predicted"/>
<sequence length="207" mass="24529">MGMSELKRNDKTYTEWYQLTNIRLDSITNTCDRIESKFQVQNDEIEDISILKINDQFRILKDHVLEINKNTNQFSTNLAKSDSERQKLKNEVIANVEQNHKNYEPHMPRHSTPFTEEKPSVKGSLTPFLGENVISAKDIPKLEEWPTFSGEGEYNHIEFIRTIDMLQEDFHIPDEIIVGKLHCLFTNTAKKWYYKMRLDHAKHDWSW</sequence>
<keyword evidence="2" id="KW-1185">Reference proteome</keyword>
<dbReference type="EMBL" id="AVOT02061544">
    <property type="protein sequence ID" value="MBW0554762.1"/>
    <property type="molecule type" value="Genomic_DNA"/>
</dbReference>
<protein>
    <submittedName>
        <fullName evidence="1">Uncharacterized protein</fullName>
    </submittedName>
</protein>
<accession>A0A9Q3J3I4</accession>
<evidence type="ECO:0000313" key="2">
    <source>
        <dbReference type="Proteomes" id="UP000765509"/>
    </source>
</evidence>
<reference evidence="1" key="1">
    <citation type="submission" date="2021-03" db="EMBL/GenBank/DDBJ databases">
        <title>Draft genome sequence of rust myrtle Austropuccinia psidii MF-1, a brazilian biotype.</title>
        <authorList>
            <person name="Quecine M.C."/>
            <person name="Pachon D.M.R."/>
            <person name="Bonatelli M.L."/>
            <person name="Correr F.H."/>
            <person name="Franceschini L.M."/>
            <person name="Leite T.F."/>
            <person name="Margarido G.R.A."/>
            <person name="Almeida C.A."/>
            <person name="Ferrarezi J.A."/>
            <person name="Labate C.A."/>
        </authorList>
    </citation>
    <scope>NUCLEOTIDE SEQUENCE</scope>
    <source>
        <strain evidence="1">MF-1</strain>
    </source>
</reference>
<evidence type="ECO:0000313" key="1">
    <source>
        <dbReference type="EMBL" id="MBW0554762.1"/>
    </source>
</evidence>
<name>A0A9Q3J3I4_9BASI</name>
<comment type="caution">
    <text evidence="1">The sequence shown here is derived from an EMBL/GenBank/DDBJ whole genome shotgun (WGS) entry which is preliminary data.</text>
</comment>
<dbReference type="Proteomes" id="UP000765509">
    <property type="component" value="Unassembled WGS sequence"/>
</dbReference>
<organism evidence="1 2">
    <name type="scientific">Austropuccinia psidii MF-1</name>
    <dbReference type="NCBI Taxonomy" id="1389203"/>
    <lineage>
        <taxon>Eukaryota</taxon>
        <taxon>Fungi</taxon>
        <taxon>Dikarya</taxon>
        <taxon>Basidiomycota</taxon>
        <taxon>Pucciniomycotina</taxon>
        <taxon>Pucciniomycetes</taxon>
        <taxon>Pucciniales</taxon>
        <taxon>Sphaerophragmiaceae</taxon>
        <taxon>Austropuccinia</taxon>
    </lineage>
</organism>
<dbReference type="OrthoDB" id="2506710at2759"/>